<keyword evidence="8 11" id="KW-0503">Monooxygenase</keyword>
<evidence type="ECO:0000256" key="4">
    <source>
        <dbReference type="ARBA" id="ARBA00022617"/>
    </source>
</evidence>
<dbReference type="SUPFAM" id="SSF48264">
    <property type="entry name" value="Cytochrome P450"/>
    <property type="match status" value="1"/>
</dbReference>
<protein>
    <submittedName>
        <fullName evidence="13">Cytochrome P450 705A22-like</fullName>
    </submittedName>
</protein>
<dbReference type="CDD" id="cd20655">
    <property type="entry name" value="CYP93"/>
    <property type="match status" value="1"/>
</dbReference>
<dbReference type="AlphaFoldDB" id="A0A2I4HW02"/>
<comment type="subcellular location">
    <subcellularLocation>
        <location evidence="2">Membrane</location>
    </subcellularLocation>
</comment>
<evidence type="ECO:0000256" key="6">
    <source>
        <dbReference type="ARBA" id="ARBA00023002"/>
    </source>
</evidence>
<keyword evidence="7 10" id="KW-0408">Iron</keyword>
<comment type="cofactor">
    <cofactor evidence="1 10">
        <name>heme</name>
        <dbReference type="ChEBI" id="CHEBI:30413"/>
    </cofactor>
</comment>
<keyword evidence="12" id="KW-1185">Reference proteome</keyword>
<evidence type="ECO:0000313" key="13">
    <source>
        <dbReference type="RefSeq" id="XP_018860340.2"/>
    </source>
</evidence>
<dbReference type="RefSeq" id="XP_018860340.2">
    <property type="nucleotide sequence ID" value="XM_019004795.2"/>
</dbReference>
<evidence type="ECO:0000256" key="7">
    <source>
        <dbReference type="ARBA" id="ARBA00023004"/>
    </source>
</evidence>
<dbReference type="InterPro" id="IPR002401">
    <property type="entry name" value="Cyt_P450_E_grp-I"/>
</dbReference>
<dbReference type="Gramene" id="Jr01_17050_p1">
    <property type="protein sequence ID" value="cds.Jr01_17050_p1"/>
    <property type="gene ID" value="Jr01_17050"/>
</dbReference>
<dbReference type="InterPro" id="IPR001128">
    <property type="entry name" value="Cyt_P450"/>
</dbReference>
<feature type="binding site" description="axial binding residue" evidence="10">
    <location>
        <position position="444"/>
    </location>
    <ligand>
        <name>heme</name>
        <dbReference type="ChEBI" id="CHEBI:30413"/>
    </ligand>
    <ligandPart>
        <name>Fe</name>
        <dbReference type="ChEBI" id="CHEBI:18248"/>
    </ligandPart>
</feature>
<keyword evidence="9" id="KW-0472">Membrane</keyword>
<evidence type="ECO:0000256" key="1">
    <source>
        <dbReference type="ARBA" id="ARBA00001971"/>
    </source>
</evidence>
<sequence>MADVQYYFLCFLLCLVSTFLLKSFLGKLTRSRLSLPPSPPALPLIGHLHLLGSYLPISLHNLSTKYGPLFYLRLGASRCIVVSSASVATEIFKNQDLTFSDHPKLGFADEMPYGKYGFFSAPYGDYWRFVKKLCMTELLSPRQLERSRGVREEELNWFLRSVLECAEKKEAIDVGAELMKFSNNTLCRMAMSTRCSEKGDEAEEIRELVKDIFDLGSKMILGDVLGPLKKLAFWLYGKEVMDVLVRFDRLLERMLRDHEDEGKKREHEDLMDILLKVHKDDKAEVQMTRTHLKALVGDLFIGGTGTSSEAILWTIAELINHPNAFNKLREEIKSVVGSTRLVEESDIPNLPYLQAVVKEGLRLNPPAPVVTRAPRQDCKLEGFDIPKKTMIFINLYTIMRDPNIWENPDEFWPERFLVSSYKEGKENVEETFQFLPFGAGRRACPGSKLGLSMLQRTIAVMVQCFDWKVGGDGEAKVNMEVEKGAFLHMVHPLVCLPVVHSNPFSS</sequence>
<dbReference type="OrthoDB" id="1470350at2759"/>
<evidence type="ECO:0000256" key="5">
    <source>
        <dbReference type="ARBA" id="ARBA00022723"/>
    </source>
</evidence>
<dbReference type="GO" id="GO:0016705">
    <property type="term" value="F:oxidoreductase activity, acting on paired donors, with incorporation or reduction of molecular oxygen"/>
    <property type="evidence" value="ECO:0007669"/>
    <property type="project" value="InterPro"/>
</dbReference>
<keyword evidence="4 10" id="KW-0349">Heme</keyword>
<dbReference type="PRINTS" id="PR00385">
    <property type="entry name" value="P450"/>
</dbReference>
<name>A0A2I4HW02_JUGRE</name>
<organism evidence="12 13">
    <name type="scientific">Juglans regia</name>
    <name type="common">English walnut</name>
    <dbReference type="NCBI Taxonomy" id="51240"/>
    <lineage>
        <taxon>Eukaryota</taxon>
        <taxon>Viridiplantae</taxon>
        <taxon>Streptophyta</taxon>
        <taxon>Embryophyta</taxon>
        <taxon>Tracheophyta</taxon>
        <taxon>Spermatophyta</taxon>
        <taxon>Magnoliopsida</taxon>
        <taxon>eudicotyledons</taxon>
        <taxon>Gunneridae</taxon>
        <taxon>Pentapetalae</taxon>
        <taxon>rosids</taxon>
        <taxon>fabids</taxon>
        <taxon>Fagales</taxon>
        <taxon>Juglandaceae</taxon>
        <taxon>Juglans</taxon>
    </lineage>
</organism>
<evidence type="ECO:0000256" key="11">
    <source>
        <dbReference type="RuleBase" id="RU000461"/>
    </source>
</evidence>
<comment type="similarity">
    <text evidence="3 11">Belongs to the cytochrome P450 family.</text>
</comment>
<accession>A0A2I4HW02</accession>
<reference evidence="13" key="1">
    <citation type="submission" date="2025-08" db="UniProtKB">
        <authorList>
            <consortium name="RefSeq"/>
        </authorList>
    </citation>
    <scope>IDENTIFICATION</scope>
    <source>
        <tissue evidence="13">Leaves</tissue>
    </source>
</reference>
<proteinExistence type="inferred from homology"/>
<evidence type="ECO:0000256" key="3">
    <source>
        <dbReference type="ARBA" id="ARBA00010617"/>
    </source>
</evidence>
<dbReference type="PRINTS" id="PR00463">
    <property type="entry name" value="EP450I"/>
</dbReference>
<dbReference type="FunFam" id="1.10.630.10:FF:000019">
    <property type="entry name" value="Cytochrome P450 family protein"/>
    <property type="match status" value="1"/>
</dbReference>
<evidence type="ECO:0000256" key="9">
    <source>
        <dbReference type="ARBA" id="ARBA00023136"/>
    </source>
</evidence>
<evidence type="ECO:0000256" key="10">
    <source>
        <dbReference type="PIRSR" id="PIRSR602401-1"/>
    </source>
</evidence>
<evidence type="ECO:0000256" key="2">
    <source>
        <dbReference type="ARBA" id="ARBA00004370"/>
    </source>
</evidence>
<dbReference type="GO" id="GO:0016020">
    <property type="term" value="C:membrane"/>
    <property type="evidence" value="ECO:0007669"/>
    <property type="project" value="UniProtKB-SubCell"/>
</dbReference>
<dbReference type="GO" id="GO:0005506">
    <property type="term" value="F:iron ion binding"/>
    <property type="evidence" value="ECO:0007669"/>
    <property type="project" value="InterPro"/>
</dbReference>
<keyword evidence="6 11" id="KW-0560">Oxidoreductase</keyword>
<gene>
    <name evidence="13" type="primary">LOC109022021</name>
</gene>
<dbReference type="GO" id="GO:0020037">
    <property type="term" value="F:heme binding"/>
    <property type="evidence" value="ECO:0007669"/>
    <property type="project" value="InterPro"/>
</dbReference>
<dbReference type="GeneID" id="109022021"/>
<dbReference type="InterPro" id="IPR036396">
    <property type="entry name" value="Cyt_P450_sf"/>
</dbReference>
<dbReference type="KEGG" id="jre:109022021"/>
<dbReference type="Gene3D" id="1.10.630.10">
    <property type="entry name" value="Cytochrome P450"/>
    <property type="match status" value="1"/>
</dbReference>
<dbReference type="InterPro" id="IPR017972">
    <property type="entry name" value="Cyt_P450_CS"/>
</dbReference>
<dbReference type="PROSITE" id="PS00086">
    <property type="entry name" value="CYTOCHROME_P450"/>
    <property type="match status" value="1"/>
</dbReference>
<keyword evidence="5 10" id="KW-0479">Metal-binding</keyword>
<dbReference type="GO" id="GO:0004497">
    <property type="term" value="F:monooxygenase activity"/>
    <property type="evidence" value="ECO:0007669"/>
    <property type="project" value="UniProtKB-KW"/>
</dbReference>
<dbReference type="FunCoup" id="A0A2I4HW02">
    <property type="interactions" value="446"/>
</dbReference>
<dbReference type="PANTHER" id="PTHR47943:SF8">
    <property type="entry name" value="CYTOCHROME P450"/>
    <property type="match status" value="1"/>
</dbReference>
<dbReference type="Pfam" id="PF00067">
    <property type="entry name" value="p450"/>
    <property type="match status" value="1"/>
</dbReference>
<evidence type="ECO:0000256" key="8">
    <source>
        <dbReference type="ARBA" id="ARBA00023033"/>
    </source>
</evidence>
<evidence type="ECO:0000313" key="12">
    <source>
        <dbReference type="Proteomes" id="UP000235220"/>
    </source>
</evidence>
<dbReference type="Proteomes" id="UP000235220">
    <property type="component" value="Chromosome 1"/>
</dbReference>
<dbReference type="PANTHER" id="PTHR47943">
    <property type="entry name" value="CYTOCHROME P450 93A3-LIKE"/>
    <property type="match status" value="1"/>
</dbReference>